<sequence length="232" mass="26619">MREILSLLLEKTDEVLVEKEIVHYFIEGKVIQLATLLIVAPEKMARKCKHQLALMMRMLQLFEIFERVDDKIHTCLEEQRTTKSCTWIWAFKPCYESAVKMKSPTILHGKPESPKARQAGLLKSIRLNIAVESKSIGELSCLCLKEGKLIELAILLMVAHEWLIGKSNRYVRVSLSDIGVEIHRCLTLEMSSAIYEETISIAKFESSNLVRKCKARKEILYSAKLLLKVFLL</sequence>
<organism evidence="1 2">
    <name type="scientific">Corchorus olitorius</name>
    <dbReference type="NCBI Taxonomy" id="93759"/>
    <lineage>
        <taxon>Eukaryota</taxon>
        <taxon>Viridiplantae</taxon>
        <taxon>Streptophyta</taxon>
        <taxon>Embryophyta</taxon>
        <taxon>Tracheophyta</taxon>
        <taxon>Spermatophyta</taxon>
        <taxon>Magnoliopsida</taxon>
        <taxon>eudicotyledons</taxon>
        <taxon>Gunneridae</taxon>
        <taxon>Pentapetalae</taxon>
        <taxon>rosids</taxon>
        <taxon>malvids</taxon>
        <taxon>Malvales</taxon>
        <taxon>Malvaceae</taxon>
        <taxon>Grewioideae</taxon>
        <taxon>Apeibeae</taxon>
        <taxon>Corchorus</taxon>
    </lineage>
</organism>
<reference evidence="2" key="1">
    <citation type="submission" date="2013-09" db="EMBL/GenBank/DDBJ databases">
        <title>Corchorus olitorius genome sequencing.</title>
        <authorList>
            <person name="Alam M."/>
            <person name="Haque M.S."/>
            <person name="Islam M.S."/>
            <person name="Emdad E.M."/>
            <person name="Islam M.M."/>
            <person name="Ahmed B."/>
            <person name="Halim A."/>
            <person name="Hossen Q.M.M."/>
            <person name="Hossain M.Z."/>
            <person name="Ahmed R."/>
            <person name="Khan M.M."/>
            <person name="Islam R."/>
            <person name="Rashid M.M."/>
            <person name="Khan S.A."/>
            <person name="Rahman M.S."/>
            <person name="Alam M."/>
            <person name="Yahiya A.S."/>
            <person name="Khan M.S."/>
            <person name="Azam M.S."/>
            <person name="Haque T."/>
            <person name="Lashkar M.Z.H."/>
            <person name="Akhand A.I."/>
            <person name="Morshed G."/>
            <person name="Roy S."/>
            <person name="Uddin K.S."/>
            <person name="Rabeya T."/>
            <person name="Hossain A.S."/>
            <person name="Chowdhury A."/>
            <person name="Snigdha A.R."/>
            <person name="Mortoza M.S."/>
            <person name="Matin S.A."/>
            <person name="Hoque S.M.E."/>
            <person name="Islam M.K."/>
            <person name="Roy D.K."/>
            <person name="Haider R."/>
            <person name="Moosa M.M."/>
            <person name="Elias S.M."/>
            <person name="Hasan A.M."/>
            <person name="Jahan S."/>
            <person name="Shafiuddin M."/>
            <person name="Mahmood N."/>
            <person name="Shommy N.S."/>
        </authorList>
    </citation>
    <scope>NUCLEOTIDE SEQUENCE [LARGE SCALE GENOMIC DNA]</scope>
    <source>
        <strain evidence="2">cv. O-4</strain>
    </source>
</reference>
<comment type="caution">
    <text evidence="1">The sequence shown here is derived from an EMBL/GenBank/DDBJ whole genome shotgun (WGS) entry which is preliminary data.</text>
</comment>
<dbReference type="OrthoDB" id="673776at2759"/>
<dbReference type="Proteomes" id="UP000187203">
    <property type="component" value="Unassembled WGS sequence"/>
</dbReference>
<proteinExistence type="predicted"/>
<keyword evidence="2" id="KW-1185">Reference proteome</keyword>
<name>A0A1R3FTW6_9ROSI</name>
<dbReference type="EMBL" id="AWUE01024918">
    <property type="protein sequence ID" value="OMO49313.1"/>
    <property type="molecule type" value="Genomic_DNA"/>
</dbReference>
<evidence type="ECO:0000313" key="2">
    <source>
        <dbReference type="Proteomes" id="UP000187203"/>
    </source>
</evidence>
<protein>
    <submittedName>
        <fullName evidence="1">Uncharacterized protein</fullName>
    </submittedName>
</protein>
<evidence type="ECO:0000313" key="1">
    <source>
        <dbReference type="EMBL" id="OMO49313.1"/>
    </source>
</evidence>
<accession>A0A1R3FTW6</accession>
<dbReference type="AlphaFoldDB" id="A0A1R3FTW6"/>
<gene>
    <name evidence="1" type="ORF">COLO4_38609</name>
</gene>